<dbReference type="AlphaFoldDB" id="A0A3N6PNE0"/>
<keyword evidence="4" id="KW-0645">Protease</keyword>
<reference evidence="4 5" key="1">
    <citation type="submission" date="2018-10" db="EMBL/GenBank/DDBJ databases">
        <title>Natrarchaeobius chitinivorans gen. nov., sp. nov., and Natrarchaeobius haloalkaliphilus sp. nov., alkaliphilic, chitin-utilizing haloarchaea from hypersaline alkaline lakes.</title>
        <authorList>
            <person name="Sorokin D.Y."/>
            <person name="Elcheninov A.G."/>
            <person name="Kostrikina N.A."/>
            <person name="Bale N.J."/>
            <person name="Sinninghe Damste J.S."/>
            <person name="Khijniak T.V."/>
            <person name="Kublanov I.V."/>
            <person name="Toshchakov S.V."/>
        </authorList>
    </citation>
    <scope>NUCLEOTIDE SEQUENCE [LARGE SCALE GENOMIC DNA]</scope>
    <source>
        <strain evidence="4 5">AArcht7</strain>
    </source>
</reference>
<keyword evidence="2" id="KW-1133">Transmembrane helix</keyword>
<comment type="caution">
    <text evidence="4">The sequence shown here is derived from an EMBL/GenBank/DDBJ whole genome shotgun (WGS) entry which is preliminary data.</text>
</comment>
<feature type="transmembrane region" description="Helical" evidence="2">
    <location>
        <begin position="149"/>
        <end position="173"/>
    </location>
</feature>
<feature type="transmembrane region" description="Helical" evidence="2">
    <location>
        <begin position="232"/>
        <end position="249"/>
    </location>
</feature>
<proteinExistence type="predicted"/>
<dbReference type="OrthoDB" id="214851at2157"/>
<dbReference type="EMBL" id="REFZ01000001">
    <property type="protein sequence ID" value="RQH03230.1"/>
    <property type="molecule type" value="Genomic_DNA"/>
</dbReference>
<dbReference type="Proteomes" id="UP000281431">
    <property type="component" value="Unassembled WGS sequence"/>
</dbReference>
<dbReference type="InterPro" id="IPR052710">
    <property type="entry name" value="CAAX_protease"/>
</dbReference>
<feature type="transmembrane region" description="Helical" evidence="2">
    <location>
        <begin position="293"/>
        <end position="323"/>
    </location>
</feature>
<sequence length="344" mass="36365">MPQWATFVGITGVVLASLLVLSYLTQSAFSDADRSEPERRNDSRAGRPSDDRSRTVHESESAETPSPDPATSSVRAPGSSPESSAAEPSPSDPTTSVDESGYRRPDEPSTERGEDGQRRIAVDLEDDRPAPRTAEGDEFDPASLSTGALLANVAISQGLFALVLLGAVLYTGIPMDALGVEFSRSYLVTGLIVGTVAGVVLYVANELVAAFATRFGFDHDEQLRELLAPDSTGGWLVLLGLVLPTIAIFEELLFRAALVGVIAAGYGVSPWLLAVLSSVAFAVGHGMQGSVGVVVTGVLGFVLAAMFILTESLLVVVVAHYFINALEFVVHEGFDLEWAASLER</sequence>
<keyword evidence="4" id="KW-0378">Hydrolase</keyword>
<gene>
    <name evidence="4" type="ORF">EA472_01195</name>
</gene>
<feature type="compositionally biased region" description="Low complexity" evidence="1">
    <location>
        <begin position="79"/>
        <end position="96"/>
    </location>
</feature>
<dbReference type="PANTHER" id="PTHR36435">
    <property type="entry name" value="SLR1288 PROTEIN"/>
    <property type="match status" value="1"/>
</dbReference>
<feature type="region of interest" description="Disordered" evidence="1">
    <location>
        <begin position="27"/>
        <end position="141"/>
    </location>
</feature>
<dbReference type="PANTHER" id="PTHR36435:SF1">
    <property type="entry name" value="CAAX AMINO TERMINAL PROTEASE FAMILY PROTEIN"/>
    <property type="match status" value="1"/>
</dbReference>
<dbReference type="InterPro" id="IPR003675">
    <property type="entry name" value="Rce1/LyrA-like_dom"/>
</dbReference>
<keyword evidence="2" id="KW-0812">Transmembrane</keyword>
<accession>A0A3N6PNE0</accession>
<dbReference type="Pfam" id="PF02517">
    <property type="entry name" value="Rce1-like"/>
    <property type="match status" value="1"/>
</dbReference>
<evidence type="ECO:0000313" key="4">
    <source>
        <dbReference type="EMBL" id="RQH03230.1"/>
    </source>
</evidence>
<keyword evidence="5" id="KW-1185">Reference proteome</keyword>
<evidence type="ECO:0000256" key="2">
    <source>
        <dbReference type="SAM" id="Phobius"/>
    </source>
</evidence>
<keyword evidence="2" id="KW-0472">Membrane</keyword>
<feature type="compositionally biased region" description="Basic and acidic residues" evidence="1">
    <location>
        <begin position="100"/>
        <end position="130"/>
    </location>
</feature>
<evidence type="ECO:0000256" key="1">
    <source>
        <dbReference type="SAM" id="MobiDB-lite"/>
    </source>
</evidence>
<organism evidence="4 5">
    <name type="scientific">Natrarchaeobius chitinivorans</name>
    <dbReference type="NCBI Taxonomy" id="1679083"/>
    <lineage>
        <taxon>Archaea</taxon>
        <taxon>Methanobacteriati</taxon>
        <taxon>Methanobacteriota</taxon>
        <taxon>Stenosarchaea group</taxon>
        <taxon>Halobacteria</taxon>
        <taxon>Halobacteriales</taxon>
        <taxon>Natrialbaceae</taxon>
        <taxon>Natrarchaeobius</taxon>
    </lineage>
</organism>
<dbReference type="GO" id="GO:0006508">
    <property type="term" value="P:proteolysis"/>
    <property type="evidence" value="ECO:0007669"/>
    <property type="project" value="UniProtKB-KW"/>
</dbReference>
<keyword evidence="4" id="KW-0482">Metalloprotease</keyword>
<dbReference type="GO" id="GO:0004175">
    <property type="term" value="F:endopeptidase activity"/>
    <property type="evidence" value="ECO:0007669"/>
    <property type="project" value="UniProtKB-ARBA"/>
</dbReference>
<name>A0A3N6PNE0_NATCH</name>
<feature type="domain" description="CAAX prenyl protease 2/Lysostaphin resistance protein A-like" evidence="3">
    <location>
        <begin position="235"/>
        <end position="326"/>
    </location>
</feature>
<feature type="compositionally biased region" description="Basic and acidic residues" evidence="1">
    <location>
        <begin position="31"/>
        <end position="60"/>
    </location>
</feature>
<evidence type="ECO:0000313" key="5">
    <source>
        <dbReference type="Proteomes" id="UP000281431"/>
    </source>
</evidence>
<dbReference type="GO" id="GO:0080120">
    <property type="term" value="P:CAAX-box protein maturation"/>
    <property type="evidence" value="ECO:0007669"/>
    <property type="project" value="UniProtKB-ARBA"/>
</dbReference>
<protein>
    <submittedName>
        <fullName evidence="4">CPBP family intramembrane metalloprotease</fullName>
    </submittedName>
</protein>
<feature type="transmembrane region" description="Helical" evidence="2">
    <location>
        <begin position="185"/>
        <end position="212"/>
    </location>
</feature>
<evidence type="ECO:0000259" key="3">
    <source>
        <dbReference type="Pfam" id="PF02517"/>
    </source>
</evidence>
<feature type="transmembrane region" description="Helical" evidence="2">
    <location>
        <begin position="256"/>
        <end position="281"/>
    </location>
</feature>
<dbReference type="GO" id="GO:0008237">
    <property type="term" value="F:metallopeptidase activity"/>
    <property type="evidence" value="ECO:0007669"/>
    <property type="project" value="UniProtKB-KW"/>
</dbReference>